<evidence type="ECO:0000313" key="3">
    <source>
        <dbReference type="EMBL" id="CAI9949139.1"/>
    </source>
</evidence>
<accession>A0AA86PZ95</accession>
<keyword evidence="5" id="KW-1185">Reference proteome</keyword>
<feature type="transmembrane region" description="Helical" evidence="2">
    <location>
        <begin position="38"/>
        <end position="62"/>
    </location>
</feature>
<feature type="region of interest" description="Disordered" evidence="1">
    <location>
        <begin position="128"/>
        <end position="147"/>
    </location>
</feature>
<gene>
    <name evidence="3" type="ORF">HINF_LOCUS36784</name>
    <name evidence="4" type="ORF">HINF_LOCUS41169</name>
</gene>
<proteinExistence type="predicted"/>
<dbReference type="Proteomes" id="UP001642409">
    <property type="component" value="Unassembled WGS sequence"/>
</dbReference>
<reference evidence="4 5" key="2">
    <citation type="submission" date="2024-07" db="EMBL/GenBank/DDBJ databases">
        <authorList>
            <person name="Akdeniz Z."/>
        </authorList>
    </citation>
    <scope>NUCLEOTIDE SEQUENCE [LARGE SCALE GENOMIC DNA]</scope>
</reference>
<evidence type="ECO:0000313" key="5">
    <source>
        <dbReference type="Proteomes" id="UP001642409"/>
    </source>
</evidence>
<dbReference type="EMBL" id="CATOUU010000793">
    <property type="protein sequence ID" value="CAI9949139.1"/>
    <property type="molecule type" value="Genomic_DNA"/>
</dbReference>
<evidence type="ECO:0000256" key="2">
    <source>
        <dbReference type="SAM" id="Phobius"/>
    </source>
</evidence>
<name>A0AA86PZ95_9EUKA</name>
<reference evidence="3" key="1">
    <citation type="submission" date="2023-06" db="EMBL/GenBank/DDBJ databases">
        <authorList>
            <person name="Kurt Z."/>
        </authorList>
    </citation>
    <scope>NUCLEOTIDE SEQUENCE</scope>
</reference>
<evidence type="ECO:0000256" key="1">
    <source>
        <dbReference type="SAM" id="MobiDB-lite"/>
    </source>
</evidence>
<keyword evidence="2" id="KW-0812">Transmembrane</keyword>
<dbReference type="AlphaFoldDB" id="A0AA86PZ95"/>
<evidence type="ECO:0000313" key="4">
    <source>
        <dbReference type="EMBL" id="CAL6045581.1"/>
    </source>
</evidence>
<protein>
    <submittedName>
        <fullName evidence="4">Hypothetical_protein</fullName>
    </submittedName>
</protein>
<comment type="caution">
    <text evidence="3">The sequence shown here is derived from an EMBL/GenBank/DDBJ whole genome shotgun (WGS) entry which is preliminary data.</text>
</comment>
<organism evidence="3">
    <name type="scientific">Hexamita inflata</name>
    <dbReference type="NCBI Taxonomy" id="28002"/>
    <lineage>
        <taxon>Eukaryota</taxon>
        <taxon>Metamonada</taxon>
        <taxon>Diplomonadida</taxon>
        <taxon>Hexamitidae</taxon>
        <taxon>Hexamitinae</taxon>
        <taxon>Hexamita</taxon>
    </lineage>
</organism>
<keyword evidence="2" id="KW-0472">Membrane</keyword>
<sequence length="147" mass="17470">MNCYWTYSSCLSYCYYATCTYNMVFNEYCCSDVTTTEWWVWFCIALGIAAFLFICVWIFMCCKKKRQAQYQRIVEVKINEVPTQPLVQPQYTQQLPPQPYDAKPLAQMPYQLPNTQYQLQQPGYNPQQMYAQPQNNQNSQIEPPQLF</sequence>
<dbReference type="EMBL" id="CAXDID020000164">
    <property type="protein sequence ID" value="CAL6045581.1"/>
    <property type="molecule type" value="Genomic_DNA"/>
</dbReference>
<keyword evidence="2" id="KW-1133">Transmembrane helix</keyword>